<gene>
    <name evidence="2" type="ORF">WOLCODRAFT_147274</name>
</gene>
<sequence length="153" mass="16162">MRPIQINRRSSLGARRPDDCVAQTGTNKPAIADIDMFTNNPVPAATLGSSYARWPARTHGPCARRAHTACAARAGREIPPQQLTAPRPSHRPTKTSTIAGEPLLAVSPAPRRQSCAGRCTRRLHGHTGTVHSIPDTAGGREPRGAGAFPPGNA</sequence>
<feature type="region of interest" description="Disordered" evidence="1">
    <location>
        <begin position="76"/>
        <end position="100"/>
    </location>
</feature>
<dbReference type="EMBL" id="KB467831">
    <property type="protein sequence ID" value="PCH33165.1"/>
    <property type="molecule type" value="Genomic_DNA"/>
</dbReference>
<name>A0A2H3IUR3_WOLCO</name>
<proteinExistence type="predicted"/>
<dbReference type="AlphaFoldDB" id="A0A2H3IUR3"/>
<organism evidence="2 3">
    <name type="scientific">Wolfiporia cocos (strain MD-104)</name>
    <name type="common">Brown rot fungus</name>
    <dbReference type="NCBI Taxonomy" id="742152"/>
    <lineage>
        <taxon>Eukaryota</taxon>
        <taxon>Fungi</taxon>
        <taxon>Dikarya</taxon>
        <taxon>Basidiomycota</taxon>
        <taxon>Agaricomycotina</taxon>
        <taxon>Agaricomycetes</taxon>
        <taxon>Polyporales</taxon>
        <taxon>Phaeolaceae</taxon>
        <taxon>Wolfiporia</taxon>
    </lineage>
</organism>
<evidence type="ECO:0000256" key="1">
    <source>
        <dbReference type="SAM" id="MobiDB-lite"/>
    </source>
</evidence>
<feature type="region of interest" description="Disordered" evidence="1">
    <location>
        <begin position="121"/>
        <end position="153"/>
    </location>
</feature>
<dbReference type="Proteomes" id="UP000218811">
    <property type="component" value="Unassembled WGS sequence"/>
</dbReference>
<evidence type="ECO:0000313" key="3">
    <source>
        <dbReference type="Proteomes" id="UP000218811"/>
    </source>
</evidence>
<keyword evidence="3" id="KW-1185">Reference proteome</keyword>
<protein>
    <submittedName>
        <fullName evidence="2">Uncharacterized protein</fullName>
    </submittedName>
</protein>
<accession>A0A2H3IUR3</accession>
<evidence type="ECO:0000313" key="2">
    <source>
        <dbReference type="EMBL" id="PCH33165.1"/>
    </source>
</evidence>
<reference evidence="2 3" key="1">
    <citation type="journal article" date="2012" name="Science">
        <title>The Paleozoic origin of enzymatic lignin decomposition reconstructed from 31 fungal genomes.</title>
        <authorList>
            <person name="Floudas D."/>
            <person name="Binder M."/>
            <person name="Riley R."/>
            <person name="Barry K."/>
            <person name="Blanchette R.A."/>
            <person name="Henrissat B."/>
            <person name="Martinez A.T."/>
            <person name="Otillar R."/>
            <person name="Spatafora J.W."/>
            <person name="Yadav J.S."/>
            <person name="Aerts A."/>
            <person name="Benoit I."/>
            <person name="Boyd A."/>
            <person name="Carlson A."/>
            <person name="Copeland A."/>
            <person name="Coutinho P.M."/>
            <person name="de Vries R.P."/>
            <person name="Ferreira P."/>
            <person name="Findley K."/>
            <person name="Foster B."/>
            <person name="Gaskell J."/>
            <person name="Glotzer D."/>
            <person name="Gorecki P."/>
            <person name="Heitman J."/>
            <person name="Hesse C."/>
            <person name="Hori C."/>
            <person name="Igarashi K."/>
            <person name="Jurgens J.A."/>
            <person name="Kallen N."/>
            <person name="Kersten P."/>
            <person name="Kohler A."/>
            <person name="Kuees U."/>
            <person name="Kumar T.K.A."/>
            <person name="Kuo A."/>
            <person name="LaButti K."/>
            <person name="Larrondo L.F."/>
            <person name="Lindquist E."/>
            <person name="Ling A."/>
            <person name="Lombard V."/>
            <person name="Lucas S."/>
            <person name="Lundell T."/>
            <person name="Martin R."/>
            <person name="McLaughlin D.J."/>
            <person name="Morgenstern I."/>
            <person name="Morin E."/>
            <person name="Murat C."/>
            <person name="Nagy L.G."/>
            <person name="Nolan M."/>
            <person name="Ohm R.A."/>
            <person name="Patyshakuliyeva A."/>
            <person name="Rokas A."/>
            <person name="Ruiz-Duenas F.J."/>
            <person name="Sabat G."/>
            <person name="Salamov A."/>
            <person name="Samejima M."/>
            <person name="Schmutz J."/>
            <person name="Slot J.C."/>
            <person name="St John F."/>
            <person name="Stenlid J."/>
            <person name="Sun H."/>
            <person name="Sun S."/>
            <person name="Syed K."/>
            <person name="Tsang A."/>
            <person name="Wiebenga A."/>
            <person name="Young D."/>
            <person name="Pisabarro A."/>
            <person name="Eastwood D.C."/>
            <person name="Martin F."/>
            <person name="Cullen D."/>
            <person name="Grigoriev I.V."/>
            <person name="Hibbett D.S."/>
        </authorList>
    </citation>
    <scope>NUCLEOTIDE SEQUENCE [LARGE SCALE GENOMIC DNA]</scope>
    <source>
        <strain evidence="2 3">MD-104</strain>
    </source>
</reference>